<protein>
    <submittedName>
        <fullName evidence="1">Signal transduction histidine kinase</fullName>
    </submittedName>
</protein>
<dbReference type="GO" id="GO:0016301">
    <property type="term" value="F:kinase activity"/>
    <property type="evidence" value="ECO:0007669"/>
    <property type="project" value="UniProtKB-KW"/>
</dbReference>
<keyword evidence="1" id="KW-0808">Transferase</keyword>
<dbReference type="GO" id="GO:0003700">
    <property type="term" value="F:DNA-binding transcription factor activity"/>
    <property type="evidence" value="ECO:0007669"/>
    <property type="project" value="InterPro"/>
</dbReference>
<dbReference type="SUPFAM" id="SSF88946">
    <property type="entry name" value="Sigma2 domain of RNA polymerase sigma factors"/>
    <property type="match status" value="1"/>
</dbReference>
<organism evidence="1 2">
    <name type="scientific">Streptococcus varani</name>
    <dbReference type="NCBI Taxonomy" id="1608583"/>
    <lineage>
        <taxon>Bacteria</taxon>
        <taxon>Bacillati</taxon>
        <taxon>Bacillota</taxon>
        <taxon>Bacilli</taxon>
        <taxon>Lactobacillales</taxon>
        <taxon>Streptococcaceae</taxon>
        <taxon>Streptococcus</taxon>
    </lineage>
</organism>
<keyword evidence="2" id="KW-1185">Reference proteome</keyword>
<sequence length="233" mass="28470">MRFEEVYRSVQGIVHKTRREYYIKLWDKSDWDQEGMIILHQLLQQEPGIEKEAIRLYTYFKVKFRNYVKDKEKENVMRFEEVYRSVQGIVHKTRREYYIKLWDKSDWDQEGMIILHQLLQQEPGIEKEAIRLYTYFKVKFRNYVKDKVRRQESQKRKFDRMNHEDITELSHLVAEDGLLSDEKVLLQDMLESYRNTLGPSDQIKYQSLISGQRFKGRSKMLQELKVHLSDFQD</sequence>
<evidence type="ECO:0000313" key="2">
    <source>
        <dbReference type="Proteomes" id="UP000198604"/>
    </source>
</evidence>
<name>A0A0E3WFT6_9STRE</name>
<dbReference type="RefSeq" id="WP_245620349.1">
    <property type="nucleotide sequence ID" value="NZ_CTEN01000008.1"/>
</dbReference>
<dbReference type="AlphaFoldDB" id="A0A0E3WFT6"/>
<dbReference type="EMBL" id="CTEN01000008">
    <property type="protein sequence ID" value="CQR26098.1"/>
    <property type="molecule type" value="Genomic_DNA"/>
</dbReference>
<gene>
    <name evidence="1" type="ORF">BN1356_02442</name>
</gene>
<keyword evidence="1" id="KW-0418">Kinase</keyword>
<reference evidence="2" key="1">
    <citation type="submission" date="2015-03" db="EMBL/GenBank/DDBJ databases">
        <authorList>
            <person name="Urmite Genomes"/>
        </authorList>
    </citation>
    <scope>NUCLEOTIDE SEQUENCE [LARGE SCALE GENOMIC DNA]</scope>
    <source>
        <strain evidence="2">FF10</strain>
    </source>
</reference>
<evidence type="ECO:0000313" key="1">
    <source>
        <dbReference type="EMBL" id="CQR26098.1"/>
    </source>
</evidence>
<accession>A0A0E3WFT6</accession>
<dbReference type="InterPro" id="IPR013325">
    <property type="entry name" value="RNA_pol_sigma_r2"/>
</dbReference>
<proteinExistence type="predicted"/>
<dbReference type="GO" id="GO:0006352">
    <property type="term" value="P:DNA-templated transcription initiation"/>
    <property type="evidence" value="ECO:0007669"/>
    <property type="project" value="InterPro"/>
</dbReference>
<dbReference type="Proteomes" id="UP000198604">
    <property type="component" value="Unassembled WGS sequence"/>
</dbReference>
<dbReference type="STRING" id="1608583.BN1356_02442"/>